<reference evidence="1 2" key="1">
    <citation type="submission" date="2020-08" db="EMBL/GenBank/DDBJ databases">
        <title>Sequencing the genomes of 1000 actinobacteria strains.</title>
        <authorList>
            <person name="Klenk H.-P."/>
        </authorList>
    </citation>
    <scope>NUCLEOTIDE SEQUENCE [LARGE SCALE GENOMIC DNA]</scope>
    <source>
        <strain evidence="1 2">DSM 105498</strain>
    </source>
</reference>
<keyword evidence="2" id="KW-1185">Reference proteome</keyword>
<comment type="caution">
    <text evidence="1">The sequence shown here is derived from an EMBL/GenBank/DDBJ whole genome shotgun (WGS) entry which is preliminary data.</text>
</comment>
<proteinExistence type="predicted"/>
<dbReference type="AlphaFoldDB" id="A0A7W4VZB2"/>
<protein>
    <recommendedName>
        <fullName evidence="3">Gingipain domain-containing protein</fullName>
    </recommendedName>
</protein>
<sequence length="473" mass="50822">MFQANGLDGATGGYLHPALSADQLAGVAIGEPIDTPEVRELRWWHRLRTEQTYGVAQGIDPTRFEEAGWGLIAAADLAPAVLDALEPLRRLRCEQVTSGGHPDFYREFVGEHAYRRGESKQQFLGRFGVGPGPANPANGVPYYLLIVGQPDTVPFSFQYQLDVAYAVGRICFDTPGEYAAYARAVVAAEAAGEPAAPPRITLWSPTNPDDAATRLSTEELVVPLAAALAAQSSELTVEAHVGAAASKAGLIDVLTAGSAPDVVFTASHGVAFPLGDDRQESDNGALVCQEWPGPRAADGALTDDVYLSGADIVDGTAVHGSVVLSFACFGAGTPLMDDFTRRAFTDPVAIAERPFVARLPQRLLAHESGGVLAFVGHVDLAWGCSFQWRGQRQLEVFRSALMDLLDGYPVGAAMEYFNQRYAELSADLTSEIDDIRNFGRIPDDFELASLWTANNDARNYTIVGDPAVRARRR</sequence>
<name>A0A7W4VZB2_9ACTN</name>
<evidence type="ECO:0008006" key="3">
    <source>
        <dbReference type="Google" id="ProtNLM"/>
    </source>
</evidence>
<evidence type="ECO:0000313" key="1">
    <source>
        <dbReference type="EMBL" id="MBB3044484.1"/>
    </source>
</evidence>
<accession>A0A7W4VZB2</accession>
<organism evidence="1 2">
    <name type="scientific">Nocardioides soli</name>
    <dbReference type="NCBI Taxonomy" id="1036020"/>
    <lineage>
        <taxon>Bacteria</taxon>
        <taxon>Bacillati</taxon>
        <taxon>Actinomycetota</taxon>
        <taxon>Actinomycetes</taxon>
        <taxon>Propionibacteriales</taxon>
        <taxon>Nocardioidaceae</taxon>
        <taxon>Nocardioides</taxon>
    </lineage>
</organism>
<gene>
    <name evidence="1" type="ORF">FHU40_004321</name>
</gene>
<dbReference type="RefSeq" id="WP_183594350.1">
    <property type="nucleotide sequence ID" value="NZ_JACHWR010000003.1"/>
</dbReference>
<evidence type="ECO:0000313" key="2">
    <source>
        <dbReference type="Proteomes" id="UP000589626"/>
    </source>
</evidence>
<dbReference type="EMBL" id="JACHWR010000003">
    <property type="protein sequence ID" value="MBB3044484.1"/>
    <property type="molecule type" value="Genomic_DNA"/>
</dbReference>
<dbReference type="Proteomes" id="UP000589626">
    <property type="component" value="Unassembled WGS sequence"/>
</dbReference>